<gene>
    <name evidence="1" type="ORF">RM863_19450</name>
</gene>
<organism evidence="1 2">
    <name type="scientific">Streptomyces hintoniae</name>
    <dbReference type="NCBI Taxonomy" id="3075521"/>
    <lineage>
        <taxon>Bacteria</taxon>
        <taxon>Bacillati</taxon>
        <taxon>Actinomycetota</taxon>
        <taxon>Actinomycetes</taxon>
        <taxon>Kitasatosporales</taxon>
        <taxon>Streptomycetaceae</taxon>
        <taxon>Streptomyces</taxon>
    </lineage>
</organism>
<evidence type="ECO:0000313" key="1">
    <source>
        <dbReference type="EMBL" id="MDT0474305.1"/>
    </source>
</evidence>
<dbReference type="RefSeq" id="WP_311635856.1">
    <property type="nucleotide sequence ID" value="NZ_JAVRFF010000021.1"/>
</dbReference>
<dbReference type="EMBL" id="JAVRFF010000021">
    <property type="protein sequence ID" value="MDT0474305.1"/>
    <property type="molecule type" value="Genomic_DNA"/>
</dbReference>
<accession>A0ABU2UM00</accession>
<evidence type="ECO:0000313" key="2">
    <source>
        <dbReference type="Proteomes" id="UP001180489"/>
    </source>
</evidence>
<comment type="caution">
    <text evidence="1">The sequence shown here is derived from an EMBL/GenBank/DDBJ whole genome shotgun (WGS) entry which is preliminary data.</text>
</comment>
<dbReference type="Proteomes" id="UP001180489">
    <property type="component" value="Unassembled WGS sequence"/>
</dbReference>
<name>A0ABU2UM00_9ACTN</name>
<proteinExistence type="predicted"/>
<sequence length="89" mass="10145">MASVYYLAFQEAMHARESNFPSRDRIGEFEELRKQNRVKAKSDLSEAQYELIELDRYALSPNDGSALGYRVKVLTSFLNGTLGENPDLL</sequence>
<keyword evidence="2" id="KW-1185">Reference proteome</keyword>
<reference evidence="1" key="1">
    <citation type="submission" date="2024-05" db="EMBL/GenBank/DDBJ databases">
        <title>30 novel species of actinomycetes from the DSMZ collection.</title>
        <authorList>
            <person name="Nouioui I."/>
        </authorList>
    </citation>
    <scope>NUCLEOTIDE SEQUENCE</scope>
    <source>
        <strain evidence="1">DSM 41014</strain>
    </source>
</reference>
<protein>
    <submittedName>
        <fullName evidence="1">Uncharacterized protein</fullName>
    </submittedName>
</protein>